<dbReference type="Proteomes" id="UP001222027">
    <property type="component" value="Unassembled WGS sequence"/>
</dbReference>
<dbReference type="AlphaFoldDB" id="A0AAV8P8A9"/>
<evidence type="ECO:0000313" key="2">
    <source>
        <dbReference type="EMBL" id="KAJ8471195.1"/>
    </source>
</evidence>
<feature type="region of interest" description="Disordered" evidence="1">
    <location>
        <begin position="91"/>
        <end position="113"/>
    </location>
</feature>
<dbReference type="EMBL" id="JAQQAF010000007">
    <property type="protein sequence ID" value="KAJ8471195.1"/>
    <property type="molecule type" value="Genomic_DNA"/>
</dbReference>
<comment type="caution">
    <text evidence="2">The sequence shown here is derived from an EMBL/GenBank/DDBJ whole genome shotgun (WGS) entry which is preliminary data.</text>
</comment>
<gene>
    <name evidence="2" type="ORF">OPV22_025538</name>
</gene>
<evidence type="ECO:0000256" key="1">
    <source>
        <dbReference type="SAM" id="MobiDB-lite"/>
    </source>
</evidence>
<reference evidence="2 3" key="1">
    <citation type="submission" date="2022-12" db="EMBL/GenBank/DDBJ databases">
        <title>Chromosome-scale assembly of the Ensete ventricosum genome.</title>
        <authorList>
            <person name="Dussert Y."/>
            <person name="Stocks J."/>
            <person name="Wendawek A."/>
            <person name="Woldeyes F."/>
            <person name="Nichols R.A."/>
            <person name="Borrell J.S."/>
        </authorList>
    </citation>
    <scope>NUCLEOTIDE SEQUENCE [LARGE SCALE GENOMIC DNA]</scope>
    <source>
        <strain evidence="3">cv. Maze</strain>
        <tissue evidence="2">Seeds</tissue>
    </source>
</reference>
<organism evidence="2 3">
    <name type="scientific">Ensete ventricosum</name>
    <name type="common">Abyssinian banana</name>
    <name type="synonym">Musa ensete</name>
    <dbReference type="NCBI Taxonomy" id="4639"/>
    <lineage>
        <taxon>Eukaryota</taxon>
        <taxon>Viridiplantae</taxon>
        <taxon>Streptophyta</taxon>
        <taxon>Embryophyta</taxon>
        <taxon>Tracheophyta</taxon>
        <taxon>Spermatophyta</taxon>
        <taxon>Magnoliopsida</taxon>
        <taxon>Liliopsida</taxon>
        <taxon>Zingiberales</taxon>
        <taxon>Musaceae</taxon>
        <taxon>Ensete</taxon>
    </lineage>
</organism>
<accession>A0AAV8P8A9</accession>
<protein>
    <recommendedName>
        <fullName evidence="4">Growth-regulating factor</fullName>
    </recommendedName>
</protein>
<evidence type="ECO:0000313" key="3">
    <source>
        <dbReference type="Proteomes" id="UP001222027"/>
    </source>
</evidence>
<sequence>MGRRPQCGPIDREHCTGPLDVNPAGAGLIDDLTGDCSNGRDEDEGGSLCSADDACVSGEEMPNGLHLPWRPSTQVEREASLALWSMEDTMNASPFSPRQFKRQRGRKPWPLAESRKEHVGACLARATTS</sequence>
<evidence type="ECO:0008006" key="4">
    <source>
        <dbReference type="Google" id="ProtNLM"/>
    </source>
</evidence>
<keyword evidence="3" id="KW-1185">Reference proteome</keyword>
<name>A0AAV8P8A9_ENSVE</name>
<proteinExistence type="predicted"/>